<dbReference type="EMBL" id="OZ020113">
    <property type="protein sequence ID" value="CAK9265783.1"/>
    <property type="molecule type" value="Genomic_DNA"/>
</dbReference>
<evidence type="ECO:0000313" key="3">
    <source>
        <dbReference type="Proteomes" id="UP001497444"/>
    </source>
</evidence>
<feature type="compositionally biased region" description="Basic and acidic residues" evidence="1">
    <location>
        <begin position="656"/>
        <end position="692"/>
    </location>
</feature>
<feature type="region of interest" description="Disordered" evidence="1">
    <location>
        <begin position="1"/>
        <end position="42"/>
    </location>
</feature>
<feature type="compositionally biased region" description="Basic and acidic residues" evidence="1">
    <location>
        <begin position="1084"/>
        <end position="1095"/>
    </location>
</feature>
<feature type="region of interest" description="Disordered" evidence="1">
    <location>
        <begin position="1074"/>
        <end position="1102"/>
    </location>
</feature>
<name>A0ABP0WJ86_9BRYO</name>
<proteinExistence type="predicted"/>
<reference evidence="2" key="1">
    <citation type="submission" date="2024-02" db="EMBL/GenBank/DDBJ databases">
        <authorList>
            <consortium name="ELIXIR-Norway"/>
            <consortium name="Elixir Norway"/>
        </authorList>
    </citation>
    <scope>NUCLEOTIDE SEQUENCE</scope>
</reference>
<keyword evidence="3" id="KW-1185">Reference proteome</keyword>
<feature type="compositionally biased region" description="Basic residues" evidence="1">
    <location>
        <begin position="26"/>
        <end position="35"/>
    </location>
</feature>
<feature type="compositionally biased region" description="Polar residues" evidence="1">
    <location>
        <begin position="858"/>
        <end position="872"/>
    </location>
</feature>
<protein>
    <submittedName>
        <fullName evidence="2">Uncharacterized protein</fullName>
    </submittedName>
</protein>
<dbReference type="Proteomes" id="UP001497444">
    <property type="component" value="Chromosome 18"/>
</dbReference>
<accession>A0ABP0WJ86</accession>
<sequence length="1144" mass="128879">MESSSPKAQQQQQTSKNNADHGHQDLRRKKKKKRSVVSLRELSDEDKHKVANLIHQVLHAFGEIDRLCTLLETERITHTSQMTKLRLQNHEIAAERMELLNKIRAAHLRSKLATLQYLPSGGHHAKVHAGIQGNCFAPLLPPIQEGQDLDHDDKPTSRNFTGAIKDVKAGRSSSVFHTTTDKNKNRACDVTKVEKLLGHFPEKEVLEDLTNESAHLRQIMGVRGMEGQQQSMEVPRSTSGADFRARDSLLHMKTMTRQKENWNPERVEDQGAAKEKSSTEMGFEAVVPGMQFLLASHVKSPRTLSNATNNLRNFQTNLIGDHPPLRKEMVMEPSSSLAGMHTTSCATAGYISTVDSLVTAEVAPLLPSAMVPAAAAEGGRRIMMPSKNYPYFPDSQEMAPNNQPLQPDVSQLFNPAVTMPAQQPVLTTAASVSTPLDVTTREASKQLEALTNPELHLGSHYHHLRPPAATMAASSSSSMMMMKMMAPEGNREGHSKLKFDPYVGAGGVFYFTPPGTNPLIKQRQSSRDDDVKLGYTFQPLEGTVRGREQSQWNDTVRSSEKRHIESSSWRNEDVNDESRRQGIMAPNWHNENAKIETHPKHMERGTCHEMHNGLYPSRQQQHNSTILAENWSDQDHNSERDYAGHGRDQCLEEAEGPRIFRHGNHDDQRSTKHDYKGDSEQKVGRTKERVAASDEGDLFPSKPAVLSTQSEHYYTSQQRKKDHALANRETLEENSPTWRIPEARKLCCEGCCKRAMRIERSQHEDEQVLKNWDKYASEFIYPGGATDNQDLHEPEYMMHRETGEVVRREERDDGYKNQEEDLVSEEESLLCNHRHGPIWQQWKVGRFKGAAELHIPTNCQLQRKQTSDPNQQQKERLHHVSSTKTNSSEILRHQTYHHHLRAAGEIGQGQVEEDVGFGICGEENLSKATSTSKVLGEQWESGTVLGSPDIETGSAACCAMSLKHSQSKHKQKLLPLRHELKNSVDHRNSDNHHEFSCNNPVNTVDNSDIDTCMKAVVDCNEQGMRRSNLGRSSIFPIVLPRFQQQQGFGPNCITFGTPIINNLEFEADNRPDCSCHNIGPPESSENKQQKGDKLPNVKPASNCPPTAAIRSVKYAPHMEVLGRHRYLYDMSLLELVNKLELEEE</sequence>
<evidence type="ECO:0000313" key="2">
    <source>
        <dbReference type="EMBL" id="CAK9265783.1"/>
    </source>
</evidence>
<feature type="region of interest" description="Disordered" evidence="1">
    <location>
        <begin position="656"/>
        <end position="702"/>
    </location>
</feature>
<feature type="region of interest" description="Disordered" evidence="1">
    <location>
        <begin position="545"/>
        <end position="578"/>
    </location>
</feature>
<gene>
    <name evidence="2" type="ORF">CSSPJE1EN1_LOCUS11261</name>
</gene>
<evidence type="ECO:0000256" key="1">
    <source>
        <dbReference type="SAM" id="MobiDB-lite"/>
    </source>
</evidence>
<feature type="compositionally biased region" description="Polar residues" evidence="1">
    <location>
        <begin position="1"/>
        <end position="17"/>
    </location>
</feature>
<organism evidence="2 3">
    <name type="scientific">Sphagnum jensenii</name>
    <dbReference type="NCBI Taxonomy" id="128206"/>
    <lineage>
        <taxon>Eukaryota</taxon>
        <taxon>Viridiplantae</taxon>
        <taxon>Streptophyta</taxon>
        <taxon>Embryophyta</taxon>
        <taxon>Bryophyta</taxon>
        <taxon>Sphagnophytina</taxon>
        <taxon>Sphagnopsida</taxon>
        <taxon>Sphagnales</taxon>
        <taxon>Sphagnaceae</taxon>
        <taxon>Sphagnum</taxon>
    </lineage>
</organism>
<feature type="region of interest" description="Disordered" evidence="1">
    <location>
        <begin position="858"/>
        <end position="887"/>
    </location>
</feature>
<feature type="compositionally biased region" description="Basic and acidic residues" evidence="1">
    <location>
        <begin position="557"/>
        <end position="578"/>
    </location>
</feature>